<name>A0ACC2X7V4_9TREE</name>
<comment type="caution">
    <text evidence="1">The sequence shown here is derived from an EMBL/GenBank/DDBJ whole genome shotgun (WGS) entry which is preliminary data.</text>
</comment>
<protein>
    <submittedName>
        <fullName evidence="1">Uncharacterized protein</fullName>
    </submittedName>
</protein>
<proteinExistence type="predicted"/>
<organism evidence="1 2">
    <name type="scientific">Naganishia vaughanmartiniae</name>
    <dbReference type="NCBI Taxonomy" id="1424756"/>
    <lineage>
        <taxon>Eukaryota</taxon>
        <taxon>Fungi</taxon>
        <taxon>Dikarya</taxon>
        <taxon>Basidiomycota</taxon>
        <taxon>Agaricomycotina</taxon>
        <taxon>Tremellomycetes</taxon>
        <taxon>Filobasidiales</taxon>
        <taxon>Filobasidiaceae</taxon>
        <taxon>Naganishia</taxon>
    </lineage>
</organism>
<gene>
    <name evidence="1" type="ORF">QFC22_003202</name>
</gene>
<sequence length="475" mass="53109">MASDKLYSYDAQLDANVYFDDGKVRGKSVINDREVALANMTLLSLSRLINNPTRLLAPCLPTCERRSAQTRADYTVRNHNVYKFANKMVAAATGGVWDLVLESKNDVGWNENGYWHRGKLAGDSEDDDDQEDELEADIMAVASRNANGRSSGRNRGRGRGGTRIKKEKAAKPKDDDRSGRARSLHALSSSPLTEAEEDDDEEAVDNNAWFLLDWTIDLWIRCRADSKDPYNDPFLQQLPSSGGPGPRWSIARPMIVIRSAIRFATSAKDIYAEPLQVGIKLLSLLHGYSKLHPPGIDPDTLFTAAVRELNDLDNSEGLHRIERYYEMLQSATGPEYTNRVLAQALARATTTTTTTVKSFAHPGAPAPTLSDILEWLPTTRLIEKRPRGVSLPAHEEKYTCIKAYLLVNVLMNATESELVEWPLERRRDAIERIFAGQDDGNDAKHLRSSMMLLPDEIECTPDEYKALVIAVHENL</sequence>
<dbReference type="EMBL" id="JASBWU010000008">
    <property type="protein sequence ID" value="KAJ9119494.1"/>
    <property type="molecule type" value="Genomic_DNA"/>
</dbReference>
<evidence type="ECO:0000313" key="2">
    <source>
        <dbReference type="Proteomes" id="UP001243375"/>
    </source>
</evidence>
<dbReference type="Proteomes" id="UP001243375">
    <property type="component" value="Unassembled WGS sequence"/>
</dbReference>
<evidence type="ECO:0000313" key="1">
    <source>
        <dbReference type="EMBL" id="KAJ9119494.1"/>
    </source>
</evidence>
<reference evidence="1" key="1">
    <citation type="submission" date="2023-04" db="EMBL/GenBank/DDBJ databases">
        <title>Draft Genome sequencing of Naganishia species isolated from polar environments using Oxford Nanopore Technology.</title>
        <authorList>
            <person name="Leo P."/>
            <person name="Venkateswaran K."/>
        </authorList>
    </citation>
    <scope>NUCLEOTIDE SEQUENCE</scope>
    <source>
        <strain evidence="1">MNA-CCFEE 5425</strain>
    </source>
</reference>
<keyword evidence="2" id="KW-1185">Reference proteome</keyword>
<accession>A0ACC2X7V4</accession>